<feature type="transmembrane region" description="Helical" evidence="10">
    <location>
        <begin position="329"/>
        <end position="347"/>
    </location>
</feature>
<dbReference type="OrthoDB" id="9810952at2"/>
<dbReference type="EMBL" id="ADKX01000039">
    <property type="protein sequence ID" value="EFW04122.1"/>
    <property type="molecule type" value="Genomic_DNA"/>
</dbReference>
<proteinExistence type="predicted"/>
<reference evidence="11 12" key="1">
    <citation type="submission" date="2010-12" db="EMBL/GenBank/DDBJ databases">
        <title>The Genome Sequence of Coprobacillus sp. strain 29_1.</title>
        <authorList>
            <consortium name="The Broad Institute Genome Sequencing Platform"/>
            <person name="Earl A."/>
            <person name="Ward D."/>
            <person name="Feldgarden M."/>
            <person name="Gevers D."/>
            <person name="Daigneault M."/>
            <person name="Sibley C.D."/>
            <person name="White A."/>
            <person name="Strauss J."/>
            <person name="Allen-Vercoe E."/>
            <person name="Young S.K."/>
            <person name="Zeng Q."/>
            <person name="Gargeya S."/>
            <person name="Fitzgerald M."/>
            <person name="Haas B."/>
            <person name="Abouelleil A."/>
            <person name="Alvarado L."/>
            <person name="Arachchi H.M."/>
            <person name="Berlin A."/>
            <person name="Brown A."/>
            <person name="Chapman S.B."/>
            <person name="Chen Z."/>
            <person name="Dunbar C."/>
            <person name="Freedman E."/>
            <person name="Gearin G."/>
            <person name="Gellesch M."/>
            <person name="Goldberg J."/>
            <person name="Griggs A."/>
            <person name="Gujja S."/>
            <person name="Heilman E."/>
            <person name="Heiman D."/>
            <person name="Howarth C."/>
            <person name="Larson L."/>
            <person name="Lui A."/>
            <person name="MacDonald P.J.P."/>
            <person name="Mehta T."/>
            <person name="Montmayeur A."/>
            <person name="Murphy C."/>
            <person name="Neiman D."/>
            <person name="Pearson M."/>
            <person name="Priest M."/>
            <person name="Roberts A."/>
            <person name="Saif S."/>
            <person name="Shea T."/>
            <person name="Shenoy N."/>
            <person name="Sisk P."/>
            <person name="Stolte C."/>
            <person name="Sykes S."/>
            <person name="White J."/>
            <person name="Yandava C."/>
            <person name="Nusbaum C."/>
            <person name="Birren B."/>
        </authorList>
    </citation>
    <scope>NUCLEOTIDE SEQUENCE [LARGE SCALE GENOMIC DNA]</scope>
    <source>
        <strain evidence="11 12">29_1</strain>
    </source>
</reference>
<keyword evidence="5 10" id="KW-0812">Transmembrane</keyword>
<evidence type="ECO:0000256" key="2">
    <source>
        <dbReference type="ARBA" id="ARBA00022448"/>
    </source>
</evidence>
<dbReference type="GO" id="GO:0005886">
    <property type="term" value="C:plasma membrane"/>
    <property type="evidence" value="ECO:0007669"/>
    <property type="project" value="UniProtKB-SubCell"/>
</dbReference>
<evidence type="ECO:0000256" key="3">
    <source>
        <dbReference type="ARBA" id="ARBA00022475"/>
    </source>
</evidence>
<feature type="transmembrane region" description="Helical" evidence="10">
    <location>
        <begin position="82"/>
        <end position="104"/>
    </location>
</feature>
<dbReference type="AlphaFoldDB" id="E7GCB3"/>
<evidence type="ECO:0000256" key="8">
    <source>
        <dbReference type="ARBA" id="ARBA00023065"/>
    </source>
</evidence>
<dbReference type="eggNOG" id="COG0168">
    <property type="taxonomic scope" value="Bacteria"/>
</dbReference>
<name>E7GCB3_9FIRM</name>
<keyword evidence="6" id="KW-0630">Potassium</keyword>
<dbReference type="STRING" id="100884.GCA_000269565_00055"/>
<evidence type="ECO:0000256" key="5">
    <source>
        <dbReference type="ARBA" id="ARBA00022692"/>
    </source>
</evidence>
<comment type="subcellular location">
    <subcellularLocation>
        <location evidence="1">Cell membrane</location>
        <topology evidence="1">Multi-pass membrane protein</topology>
    </subcellularLocation>
</comment>
<comment type="caution">
    <text evidence="11">The sequence shown here is derived from an EMBL/GenBank/DDBJ whole genome shotgun (WGS) entry which is preliminary data.</text>
</comment>
<sequence length="467" mass="51208">MEAVDIHKDKKKKSFSPTRRIAFSFFMVILIGSILLCFSFSNNGTVIPYLDHLFIATSATCVTGLVPIVVSEQYSLIGQLIILALIQIGGLGFLTLLNMMLVAFKKKLSYTNKLIMQEALNQSSMRAIAIYIKRVIKYTAVIELTGALLLSFVFIPQFGFAKGIYYSIFHAISAFCNAGFDILGSQSLIGYQGNVLVNLVIAGLIISGGLGFIVWVDLRTSWHKYKENFKVFQLKRYISALSVHTKIVLIMTTFLIVSGMMIILALEFDNPATLGPLDWPQKVLASFFQSTTLRTAGFATVDMASLHVSTKLLMSMFMFIGGSPAGTAGGIKTVTVAIMLLYIFALIKGSDTVKVMKRSIADQVVKRSLTIAMVSFFITISGLFVLSITEEALPFIDLTFEAFSAFATVGLSASITPLLTSVGKVIIIILMYIGRIGPITMVLMFAKRYSQMKGKDISYPQSDVLIG</sequence>
<keyword evidence="2" id="KW-0813">Transport</keyword>
<dbReference type="InterPro" id="IPR004772">
    <property type="entry name" value="TrkH"/>
</dbReference>
<evidence type="ECO:0000256" key="10">
    <source>
        <dbReference type="SAM" id="Phobius"/>
    </source>
</evidence>
<evidence type="ECO:0000256" key="7">
    <source>
        <dbReference type="ARBA" id="ARBA00022989"/>
    </source>
</evidence>
<dbReference type="Pfam" id="PF02386">
    <property type="entry name" value="TrkH"/>
    <property type="match status" value="1"/>
</dbReference>
<gene>
    <name evidence="11" type="ORF">HMPREF9488_02405</name>
</gene>
<evidence type="ECO:0000256" key="4">
    <source>
        <dbReference type="ARBA" id="ARBA00022538"/>
    </source>
</evidence>
<evidence type="ECO:0000256" key="1">
    <source>
        <dbReference type="ARBA" id="ARBA00004651"/>
    </source>
</evidence>
<protein>
    <submittedName>
        <fullName evidence="11">Potassium uptake protein</fullName>
    </submittedName>
</protein>
<feature type="transmembrane region" description="Helical" evidence="10">
    <location>
        <begin position="195"/>
        <end position="216"/>
    </location>
</feature>
<keyword evidence="3" id="KW-1003">Cell membrane</keyword>
<dbReference type="Proteomes" id="UP000003157">
    <property type="component" value="Unassembled WGS sequence"/>
</dbReference>
<keyword evidence="8" id="KW-0406">Ion transport</keyword>
<dbReference type="NCBIfam" id="TIGR00933">
    <property type="entry name" value="2a38"/>
    <property type="match status" value="1"/>
</dbReference>
<evidence type="ECO:0000256" key="6">
    <source>
        <dbReference type="ARBA" id="ARBA00022958"/>
    </source>
</evidence>
<accession>E7GCB3</accession>
<evidence type="ECO:0000313" key="11">
    <source>
        <dbReference type="EMBL" id="EFW04122.1"/>
    </source>
</evidence>
<feature type="transmembrane region" description="Helical" evidence="10">
    <location>
        <begin position="53"/>
        <end position="70"/>
    </location>
</feature>
<feature type="transmembrane region" description="Helical" evidence="10">
    <location>
        <begin position="425"/>
        <end position="446"/>
    </location>
</feature>
<feature type="transmembrane region" description="Helical" evidence="10">
    <location>
        <begin position="135"/>
        <end position="156"/>
    </location>
</feature>
<feature type="transmembrane region" description="Helical" evidence="10">
    <location>
        <begin position="367"/>
        <end position="386"/>
    </location>
</feature>
<dbReference type="GO" id="GO:0015379">
    <property type="term" value="F:potassium:chloride symporter activity"/>
    <property type="evidence" value="ECO:0007669"/>
    <property type="project" value="InterPro"/>
</dbReference>
<dbReference type="InterPro" id="IPR003445">
    <property type="entry name" value="Cat_transpt"/>
</dbReference>
<feature type="transmembrane region" description="Helical" evidence="10">
    <location>
        <begin position="237"/>
        <end position="266"/>
    </location>
</feature>
<evidence type="ECO:0000313" key="12">
    <source>
        <dbReference type="Proteomes" id="UP000003157"/>
    </source>
</evidence>
<keyword evidence="9 10" id="KW-0472">Membrane</keyword>
<feature type="transmembrane region" description="Helical" evidence="10">
    <location>
        <begin position="21"/>
        <end position="41"/>
    </location>
</feature>
<organism evidence="11 12">
    <name type="scientific">Coprobacillus cateniformis</name>
    <dbReference type="NCBI Taxonomy" id="100884"/>
    <lineage>
        <taxon>Bacteria</taxon>
        <taxon>Bacillati</taxon>
        <taxon>Bacillota</taxon>
        <taxon>Erysipelotrichia</taxon>
        <taxon>Erysipelotrichales</taxon>
        <taxon>Coprobacillaceae</taxon>
        <taxon>Coprobacillus</taxon>
    </lineage>
</organism>
<keyword evidence="7 10" id="KW-1133">Transmembrane helix</keyword>
<evidence type="ECO:0000256" key="9">
    <source>
        <dbReference type="ARBA" id="ARBA00023136"/>
    </source>
</evidence>
<dbReference type="HOGENOM" id="CLU_026429_0_1_9"/>
<keyword evidence="12" id="KW-1185">Reference proteome</keyword>
<dbReference type="PANTHER" id="PTHR32024:SF1">
    <property type="entry name" value="KTR SYSTEM POTASSIUM UPTAKE PROTEIN B"/>
    <property type="match status" value="1"/>
</dbReference>
<keyword evidence="4" id="KW-0633">Potassium transport</keyword>
<dbReference type="PANTHER" id="PTHR32024">
    <property type="entry name" value="TRK SYSTEM POTASSIUM UPTAKE PROTEIN TRKG-RELATED"/>
    <property type="match status" value="1"/>
</dbReference>
<dbReference type="RefSeq" id="WP_008789493.1">
    <property type="nucleotide sequence ID" value="NZ_AKCB01000001.1"/>
</dbReference>
<dbReference type="GeneID" id="78227993"/>